<proteinExistence type="predicted"/>
<dbReference type="InterPro" id="IPR000421">
    <property type="entry name" value="FA58C"/>
</dbReference>
<dbReference type="EMBL" id="BSVA01000001">
    <property type="protein sequence ID" value="GMA90317.1"/>
    <property type="molecule type" value="Genomic_DNA"/>
</dbReference>
<dbReference type="Pfam" id="PF00754">
    <property type="entry name" value="F5_F8_type_C"/>
    <property type="match status" value="1"/>
</dbReference>
<evidence type="ECO:0000313" key="2">
    <source>
        <dbReference type="EMBL" id="GMA90317.1"/>
    </source>
</evidence>
<name>A0ABQ6JU22_9MICO</name>
<gene>
    <name evidence="2" type="ORF">GCM10025869_08460</name>
</gene>
<sequence length="761" mass="81158">MSPSTRRPRGLLAILAILPIVAAVIAAPVSAAADPLPISLNKPTSSSGVNAAAANDADPSNTGGYFDAELTGGHDAWWQVDLQGIYSLSSLTNRNYVDGVRFYHYYVRVSLDGENWSAPIAWKYNDIPAQNAETFAVTGVGRYVRVNIISNSANSSAHLTNFEVYGDPITQTVAPAIKVVDATLDQATYLTGETPELSYELSNVSGSSATVSDAYAIVFGLTDPSYRRFTQIESGLALAANATHADTSSLWQVDGGMPVGSYGVFVRVRLDDGRTWEQYQTFFRVTDGSQLTTFDIGVEDYSGFPVYTLGGGLSAEYAVQKSAQILSQSAGPSWTPSASGYGPAPVYATPAFLEHAIAETITTLDTALGSTRTFETVVVAPGIQSAPQLIRTLQAPVLPLHFLVSFDSIYELRTVLQGAADAGYEVMATMGYDGSMDPGVAWIKLLEPPSEYVDFIERHGVRDVVLAGTSDSSGGENASRRVLYTGAPTSGHNPGDIFVIYPGGGTTIDVSNLAQRVHDTSDLPLAATLENISDWEAGLLPEQATAFASAIAPVISGDVTKLTAGTYYDIDNLGVYVTAAFYAKNSSALAVGGQTVRGIALSPYMTNQPFADSTEGLLPVLFFQGESSLTIVEGRLLNIAQSALTHYFPNTDVTDLPVKVITSRNFGGFANTGIRDRLDEFDFASWDFGTTCPGTVTSCIDEVWDPSDGYDTWNEKAVTGLAAVRTQGQWTTWNSSLVPLDLTDLSDIALTFPNLTFTTLS</sequence>
<dbReference type="SUPFAM" id="SSF49785">
    <property type="entry name" value="Galactose-binding domain-like"/>
    <property type="match status" value="1"/>
</dbReference>
<dbReference type="Gene3D" id="2.60.120.260">
    <property type="entry name" value="Galactose-binding domain-like"/>
    <property type="match status" value="1"/>
</dbReference>
<evidence type="ECO:0000313" key="3">
    <source>
        <dbReference type="Proteomes" id="UP001157069"/>
    </source>
</evidence>
<dbReference type="Proteomes" id="UP001157069">
    <property type="component" value="Unassembled WGS sequence"/>
</dbReference>
<dbReference type="RefSeq" id="WP_284297997.1">
    <property type="nucleotide sequence ID" value="NZ_BSVA01000001.1"/>
</dbReference>
<feature type="domain" description="F5/8 type C" evidence="1">
    <location>
        <begin position="21"/>
        <end position="167"/>
    </location>
</feature>
<dbReference type="InterPro" id="IPR008979">
    <property type="entry name" value="Galactose-bd-like_sf"/>
</dbReference>
<keyword evidence="3" id="KW-1185">Reference proteome</keyword>
<protein>
    <recommendedName>
        <fullName evidence="1">F5/8 type C domain-containing protein</fullName>
    </recommendedName>
</protein>
<reference evidence="3" key="1">
    <citation type="journal article" date="2019" name="Int. J. Syst. Evol. Microbiol.">
        <title>The Global Catalogue of Microorganisms (GCM) 10K type strain sequencing project: providing services to taxonomists for standard genome sequencing and annotation.</title>
        <authorList>
            <consortium name="The Broad Institute Genomics Platform"/>
            <consortium name="The Broad Institute Genome Sequencing Center for Infectious Disease"/>
            <person name="Wu L."/>
            <person name="Ma J."/>
        </authorList>
    </citation>
    <scope>NUCLEOTIDE SEQUENCE [LARGE SCALE GENOMIC DNA]</scope>
    <source>
        <strain evidence="3">NBRC 108755</strain>
    </source>
</reference>
<accession>A0ABQ6JU22</accession>
<organism evidence="2 3">
    <name type="scientific">Homoserinibacter gongjuensis</name>
    <dbReference type="NCBI Taxonomy" id="1162968"/>
    <lineage>
        <taxon>Bacteria</taxon>
        <taxon>Bacillati</taxon>
        <taxon>Actinomycetota</taxon>
        <taxon>Actinomycetes</taxon>
        <taxon>Micrococcales</taxon>
        <taxon>Microbacteriaceae</taxon>
        <taxon>Homoserinibacter</taxon>
    </lineage>
</organism>
<evidence type="ECO:0000259" key="1">
    <source>
        <dbReference type="PROSITE" id="PS50022"/>
    </source>
</evidence>
<dbReference type="PROSITE" id="PS50022">
    <property type="entry name" value="FA58C_3"/>
    <property type="match status" value="1"/>
</dbReference>
<comment type="caution">
    <text evidence="2">The sequence shown here is derived from an EMBL/GenBank/DDBJ whole genome shotgun (WGS) entry which is preliminary data.</text>
</comment>